<dbReference type="AlphaFoldDB" id="A0A2K8P2W8"/>
<evidence type="ECO:0008006" key="4">
    <source>
        <dbReference type="Google" id="ProtNLM"/>
    </source>
</evidence>
<feature type="transmembrane region" description="Helical" evidence="1">
    <location>
        <begin position="127"/>
        <end position="151"/>
    </location>
</feature>
<feature type="transmembrane region" description="Helical" evidence="1">
    <location>
        <begin position="380"/>
        <end position="402"/>
    </location>
</feature>
<evidence type="ECO:0000256" key="1">
    <source>
        <dbReference type="SAM" id="Phobius"/>
    </source>
</evidence>
<feature type="transmembrane region" description="Helical" evidence="1">
    <location>
        <begin position="6"/>
        <end position="25"/>
    </location>
</feature>
<dbReference type="KEGG" id="mcol:MCOLE_v1c05810"/>
<sequence length="494" mass="56802">MNNWDLIFVVPLIIILGLAFLYFIYKKQNFEKKLFWFYIQTLIVWVINAILIQENSNILTEAFHKMPSATVVILLLFGSSMLFAILLKPVATWITGKIKSRNIWIRASILASIIASMLLLIPSNDAVWFKIIIILQAIILGISISSQSLYFLYLNEQKYNRLFALKVSFAIGFVITFATFIGNWILNMNYFVTDKIIVLNILVVILLLLSLLISFKNGSENKNKIGEFRLVLKEELIKYSKSTLVKLIILTLILGIIYGFVQSPIFRMYFVANSKIGNDSVEWLETLDRKYQVLFILGQFAIGYTLYKIMLPKIGVKNLIFALIVISGLTLLISTFVINSVWIIISNLIFGSAYFVLFYMWFGFAIMWNYRASKGIPVTGFIASALLLGQFSVIFIFNSIIYTKTGLFTYQSIQSIITETNIENIIAFVKNLKKVIRIMAAALFFINSIYLFLTVLWIDQVIAEFIDYTNIKHIFSEYEKQSVEKKINSRIIIE</sequence>
<keyword evidence="1" id="KW-0812">Transmembrane</keyword>
<dbReference type="OrthoDB" id="387641at2"/>
<dbReference type="NCBIfam" id="NF043061">
    <property type="entry name" value="MMSYN1_0325"/>
    <property type="match status" value="1"/>
</dbReference>
<feature type="transmembrane region" description="Helical" evidence="1">
    <location>
        <begin position="197"/>
        <end position="215"/>
    </location>
</feature>
<keyword evidence="1" id="KW-0472">Membrane</keyword>
<dbReference type="Gene3D" id="1.20.1250.20">
    <property type="entry name" value="MFS general substrate transporter like domains"/>
    <property type="match status" value="1"/>
</dbReference>
<dbReference type="RefSeq" id="WP_100671323.1">
    <property type="nucleotide sequence ID" value="NZ_CP024968.1"/>
</dbReference>
<accession>A0A2K8P2W8</accession>
<name>A0A2K8P2W8_9MOLU</name>
<feature type="transmembrane region" description="Helical" evidence="1">
    <location>
        <begin position="72"/>
        <end position="91"/>
    </location>
</feature>
<gene>
    <name evidence="2" type="ORF">MCOLE_v1c05810</name>
</gene>
<feature type="transmembrane region" description="Helical" evidence="1">
    <location>
        <begin position="438"/>
        <end position="458"/>
    </location>
</feature>
<reference evidence="2 3" key="1">
    <citation type="submission" date="2017-11" db="EMBL/GenBank/DDBJ databases">
        <title>Genome sequence of Mesoplasma coleopterae BARC 779 (ATCC 49583).</title>
        <authorList>
            <person name="Lo W.-S."/>
            <person name="Kuo C.-H."/>
        </authorList>
    </citation>
    <scope>NUCLEOTIDE SEQUENCE [LARGE SCALE GENOMIC DNA]</scope>
    <source>
        <strain evidence="2 3">BARC 779</strain>
    </source>
</reference>
<dbReference type="InterPro" id="IPR050046">
    <property type="entry name" value="MSF_cation_mollicutes"/>
</dbReference>
<feature type="transmembrane region" description="Helical" evidence="1">
    <location>
        <begin position="34"/>
        <end position="52"/>
    </location>
</feature>
<feature type="transmembrane region" description="Helical" evidence="1">
    <location>
        <begin position="344"/>
        <end position="368"/>
    </location>
</feature>
<keyword evidence="1" id="KW-1133">Transmembrane helix</keyword>
<dbReference type="SUPFAM" id="SSF103473">
    <property type="entry name" value="MFS general substrate transporter"/>
    <property type="match status" value="1"/>
</dbReference>
<protein>
    <recommendedName>
        <fullName evidence="4">MFS transporter</fullName>
    </recommendedName>
</protein>
<organism evidence="2 3">
    <name type="scientific">Mesoplasma coleopterae</name>
    <dbReference type="NCBI Taxonomy" id="324078"/>
    <lineage>
        <taxon>Bacteria</taxon>
        <taxon>Bacillati</taxon>
        <taxon>Mycoplasmatota</taxon>
        <taxon>Mollicutes</taxon>
        <taxon>Entomoplasmatales</taxon>
        <taxon>Entomoplasmataceae</taxon>
        <taxon>Mesoplasma</taxon>
    </lineage>
</organism>
<dbReference type="InterPro" id="IPR036259">
    <property type="entry name" value="MFS_trans_sf"/>
</dbReference>
<evidence type="ECO:0000313" key="2">
    <source>
        <dbReference type="EMBL" id="ATZ21092.1"/>
    </source>
</evidence>
<dbReference type="Proteomes" id="UP000232221">
    <property type="component" value="Chromosome"/>
</dbReference>
<feature type="transmembrane region" description="Helical" evidence="1">
    <location>
        <begin position="163"/>
        <end position="185"/>
    </location>
</feature>
<dbReference type="EMBL" id="CP024968">
    <property type="protein sequence ID" value="ATZ21092.1"/>
    <property type="molecule type" value="Genomic_DNA"/>
</dbReference>
<feature type="transmembrane region" description="Helical" evidence="1">
    <location>
        <begin position="247"/>
        <end position="270"/>
    </location>
</feature>
<evidence type="ECO:0000313" key="3">
    <source>
        <dbReference type="Proteomes" id="UP000232221"/>
    </source>
</evidence>
<keyword evidence="3" id="KW-1185">Reference proteome</keyword>
<proteinExistence type="predicted"/>
<feature type="transmembrane region" description="Helical" evidence="1">
    <location>
        <begin position="319"/>
        <end position="338"/>
    </location>
</feature>
<feature type="transmembrane region" description="Helical" evidence="1">
    <location>
        <begin position="103"/>
        <end position="121"/>
    </location>
</feature>